<dbReference type="GO" id="GO:0009793">
    <property type="term" value="P:embryo development ending in seed dormancy"/>
    <property type="evidence" value="ECO:0007669"/>
    <property type="project" value="TreeGrafter"/>
</dbReference>
<dbReference type="PANTHER" id="PTHR37253">
    <property type="entry name" value="PROTEIN GAMETE EXPRESSED 3"/>
    <property type="match status" value="1"/>
</dbReference>
<dbReference type="EMBL" id="JBBNAF010000009">
    <property type="protein sequence ID" value="KAK9114512.1"/>
    <property type="molecule type" value="Genomic_DNA"/>
</dbReference>
<feature type="region of interest" description="Disordered" evidence="1">
    <location>
        <begin position="41"/>
        <end position="66"/>
    </location>
</feature>
<feature type="compositionally biased region" description="Low complexity" evidence="1">
    <location>
        <begin position="86"/>
        <end position="101"/>
    </location>
</feature>
<organism evidence="2 3">
    <name type="scientific">Stephania yunnanensis</name>
    <dbReference type="NCBI Taxonomy" id="152371"/>
    <lineage>
        <taxon>Eukaryota</taxon>
        <taxon>Viridiplantae</taxon>
        <taxon>Streptophyta</taxon>
        <taxon>Embryophyta</taxon>
        <taxon>Tracheophyta</taxon>
        <taxon>Spermatophyta</taxon>
        <taxon>Magnoliopsida</taxon>
        <taxon>Ranunculales</taxon>
        <taxon>Menispermaceae</taxon>
        <taxon>Menispermoideae</taxon>
        <taxon>Cissampelideae</taxon>
        <taxon>Stephania</taxon>
    </lineage>
</organism>
<evidence type="ECO:0000256" key="1">
    <source>
        <dbReference type="SAM" id="MobiDB-lite"/>
    </source>
</evidence>
<proteinExistence type="predicted"/>
<comment type="caution">
    <text evidence="2">The sequence shown here is derived from an EMBL/GenBank/DDBJ whole genome shotgun (WGS) entry which is preliminary data.</text>
</comment>
<dbReference type="InterPro" id="IPR045301">
    <property type="entry name" value="GEX3-like"/>
</dbReference>
<dbReference type="AlphaFoldDB" id="A0AAP0IHD5"/>
<evidence type="ECO:0000313" key="3">
    <source>
        <dbReference type="Proteomes" id="UP001420932"/>
    </source>
</evidence>
<dbReference type="GO" id="GO:0005886">
    <property type="term" value="C:plasma membrane"/>
    <property type="evidence" value="ECO:0007669"/>
    <property type="project" value="TreeGrafter"/>
</dbReference>
<dbReference type="Proteomes" id="UP001420932">
    <property type="component" value="Unassembled WGS sequence"/>
</dbReference>
<keyword evidence="3" id="KW-1185">Reference proteome</keyword>
<reference evidence="2 3" key="1">
    <citation type="submission" date="2024-01" db="EMBL/GenBank/DDBJ databases">
        <title>Genome assemblies of Stephania.</title>
        <authorList>
            <person name="Yang L."/>
        </authorList>
    </citation>
    <scope>NUCLEOTIDE SEQUENCE [LARGE SCALE GENOMIC DNA]</scope>
    <source>
        <strain evidence="2">YNDBR</strain>
        <tissue evidence="2">Leaf</tissue>
    </source>
</reference>
<protein>
    <submittedName>
        <fullName evidence="2">Uncharacterized protein</fullName>
    </submittedName>
</protein>
<feature type="compositionally biased region" description="Basic and acidic residues" evidence="1">
    <location>
        <begin position="116"/>
        <end position="125"/>
    </location>
</feature>
<sequence length="125" mass="13805">MERSFREENVSITQVNEVLEKLGDLVRKREGIQRKLSTTYSLGRDRTKSSSPSILPLYDGKAKSDSFQGSMKESITTFHTLSETSSIEMSSSDGYSSSWSSQGEPSLYFGGDEEFDTKGKGPAEA</sequence>
<name>A0AAP0IHD5_9MAGN</name>
<evidence type="ECO:0000313" key="2">
    <source>
        <dbReference type="EMBL" id="KAK9114512.1"/>
    </source>
</evidence>
<gene>
    <name evidence="2" type="ORF">Syun_021309</name>
</gene>
<dbReference type="PANTHER" id="PTHR37253:SF1">
    <property type="entry name" value="PROTEIN GAMETE EXPRESSED 3"/>
    <property type="match status" value="1"/>
</dbReference>
<accession>A0AAP0IHD5</accession>
<dbReference type="GO" id="GO:0010183">
    <property type="term" value="P:pollen tube guidance"/>
    <property type="evidence" value="ECO:0007669"/>
    <property type="project" value="TreeGrafter"/>
</dbReference>
<feature type="region of interest" description="Disordered" evidence="1">
    <location>
        <begin position="86"/>
        <end position="125"/>
    </location>
</feature>